<sequence>MSRAGTGASRGMNEAALWVYYEDRRVGRADLHDGDRLSFVYDSDWLAHGGAFALSQSLPLRERGFGPEVAHAFFENLLPEGGAREMIAAQLGISVENDVALLAALGEETAGAFRIVGAETQTKQRFANARVRRILTTSELERWADGEPVGWAEESGEPPRLSLAGAQHKMACIREGDHYVVPASHEASTHILKFDSLRFRHLSVNEFLTMRFAAALGLPVCHVDLDVGASTPFLVVERYDRRDLDGATVRLHQEDFCQVFALSRHRKYQSEGGPTLLEIGRRLGEVSTQAAKDLVNLLRWVMFNALSGNADGHAKNLSLLYGARGPCLAPFYDLVCTRAIEGVHTGLAMAVDGEVNADRLRPRHFEALAEGWDMRPALATRELERLLGQRKRAWETALAALHEHVEYSPAVERVERAMEQRARALENNLRQDRP</sequence>
<name>A0A5C6X6B7_9DELT</name>
<dbReference type="NCBIfam" id="TIGR03071">
    <property type="entry name" value="couple_hipA"/>
    <property type="match status" value="1"/>
</dbReference>
<evidence type="ECO:0000259" key="4">
    <source>
        <dbReference type="Pfam" id="PF07804"/>
    </source>
</evidence>
<accession>A0A5C6X6B7</accession>
<dbReference type="InterPro" id="IPR012893">
    <property type="entry name" value="HipA-like_C"/>
</dbReference>
<dbReference type="PANTHER" id="PTHR37419">
    <property type="entry name" value="SERINE/THREONINE-PROTEIN KINASE TOXIN HIPA"/>
    <property type="match status" value="1"/>
</dbReference>
<comment type="similarity">
    <text evidence="1">Belongs to the HipA Ser/Thr kinase family.</text>
</comment>
<dbReference type="OrthoDB" id="9805913at2"/>
<dbReference type="GO" id="GO:0004674">
    <property type="term" value="F:protein serine/threonine kinase activity"/>
    <property type="evidence" value="ECO:0007669"/>
    <property type="project" value="TreeGrafter"/>
</dbReference>
<keyword evidence="3" id="KW-0418">Kinase</keyword>
<dbReference type="EMBL" id="VOSM01000005">
    <property type="protein sequence ID" value="TXD36730.1"/>
    <property type="molecule type" value="Genomic_DNA"/>
</dbReference>
<gene>
    <name evidence="6" type="ORF">FRC98_12960</name>
</gene>
<dbReference type="Proteomes" id="UP000321412">
    <property type="component" value="Unassembled WGS sequence"/>
</dbReference>
<dbReference type="Pfam" id="PF07804">
    <property type="entry name" value="HipA_C"/>
    <property type="match status" value="1"/>
</dbReference>
<dbReference type="InterPro" id="IPR052028">
    <property type="entry name" value="HipA_Ser/Thr_kinase"/>
</dbReference>
<feature type="domain" description="HipA-like C-terminal" evidence="4">
    <location>
        <begin position="161"/>
        <end position="392"/>
    </location>
</feature>
<dbReference type="InterPro" id="IPR017508">
    <property type="entry name" value="HipA_N1"/>
</dbReference>
<dbReference type="AlphaFoldDB" id="A0A5C6X6B7"/>
<evidence type="ECO:0000313" key="7">
    <source>
        <dbReference type="Proteomes" id="UP000321412"/>
    </source>
</evidence>
<proteinExistence type="inferred from homology"/>
<evidence type="ECO:0000256" key="3">
    <source>
        <dbReference type="ARBA" id="ARBA00022777"/>
    </source>
</evidence>
<protein>
    <submittedName>
        <fullName evidence="6">Type II toxin-antitoxin system HipA family toxin</fullName>
    </submittedName>
</protein>
<keyword evidence="7" id="KW-1185">Reference proteome</keyword>
<evidence type="ECO:0000259" key="5">
    <source>
        <dbReference type="Pfam" id="PF13657"/>
    </source>
</evidence>
<feature type="domain" description="HipA N-terminal subdomain 1" evidence="5">
    <location>
        <begin position="19"/>
        <end position="115"/>
    </location>
</feature>
<dbReference type="Pfam" id="PF13657">
    <property type="entry name" value="Couple_hipA"/>
    <property type="match status" value="1"/>
</dbReference>
<evidence type="ECO:0000313" key="6">
    <source>
        <dbReference type="EMBL" id="TXD36730.1"/>
    </source>
</evidence>
<comment type="caution">
    <text evidence="6">The sequence shown here is derived from an EMBL/GenBank/DDBJ whole genome shotgun (WGS) entry which is preliminary data.</text>
</comment>
<dbReference type="PANTHER" id="PTHR37419:SF1">
    <property type="entry name" value="SERINE_THREONINE-PROTEIN KINASE TOXIN HIPA"/>
    <property type="match status" value="1"/>
</dbReference>
<keyword evidence="2" id="KW-0808">Transferase</keyword>
<reference evidence="6 7" key="1">
    <citation type="submission" date="2019-08" db="EMBL/GenBank/DDBJ databases">
        <title>Bradymonadales sp. TMQ4.</title>
        <authorList>
            <person name="Liang Q."/>
        </authorList>
    </citation>
    <scope>NUCLEOTIDE SEQUENCE [LARGE SCALE GENOMIC DNA]</scope>
    <source>
        <strain evidence="6 7">TMQ4</strain>
    </source>
</reference>
<evidence type="ECO:0000256" key="1">
    <source>
        <dbReference type="ARBA" id="ARBA00010164"/>
    </source>
</evidence>
<dbReference type="GO" id="GO:0005829">
    <property type="term" value="C:cytosol"/>
    <property type="evidence" value="ECO:0007669"/>
    <property type="project" value="TreeGrafter"/>
</dbReference>
<evidence type="ECO:0000256" key="2">
    <source>
        <dbReference type="ARBA" id="ARBA00022679"/>
    </source>
</evidence>
<dbReference type="CDD" id="cd17793">
    <property type="entry name" value="HipA"/>
    <property type="match status" value="1"/>
</dbReference>
<organism evidence="6 7">
    <name type="scientific">Lujinxingia vulgaris</name>
    <dbReference type="NCBI Taxonomy" id="2600176"/>
    <lineage>
        <taxon>Bacteria</taxon>
        <taxon>Deltaproteobacteria</taxon>
        <taxon>Bradymonadales</taxon>
        <taxon>Lujinxingiaceae</taxon>
        <taxon>Lujinxingia</taxon>
    </lineage>
</organism>